<dbReference type="Pfam" id="PF10057">
    <property type="entry name" value="MpsC"/>
    <property type="match status" value="1"/>
</dbReference>
<dbReference type="Proteomes" id="UP000570361">
    <property type="component" value="Unassembled WGS sequence"/>
</dbReference>
<organism evidence="2 3">
    <name type="scientific">Paenibacillus phyllosphaerae</name>
    <dbReference type="NCBI Taxonomy" id="274593"/>
    <lineage>
        <taxon>Bacteria</taxon>
        <taxon>Bacillati</taxon>
        <taxon>Bacillota</taxon>
        <taxon>Bacilli</taxon>
        <taxon>Bacillales</taxon>
        <taxon>Paenibacillaceae</taxon>
        <taxon>Paenibacillus</taxon>
    </lineage>
</organism>
<dbReference type="AlphaFoldDB" id="A0A7W5B135"/>
<reference evidence="2 3" key="1">
    <citation type="submission" date="2020-08" db="EMBL/GenBank/DDBJ databases">
        <title>Genomic Encyclopedia of Type Strains, Phase III (KMG-III): the genomes of soil and plant-associated and newly described type strains.</title>
        <authorList>
            <person name="Whitman W."/>
        </authorList>
    </citation>
    <scope>NUCLEOTIDE SEQUENCE [LARGE SCALE GENOMIC DNA]</scope>
    <source>
        <strain evidence="2 3">CECT 5862</strain>
    </source>
</reference>
<evidence type="ECO:0000259" key="1">
    <source>
        <dbReference type="Pfam" id="PF10057"/>
    </source>
</evidence>
<keyword evidence="3" id="KW-1185">Reference proteome</keyword>
<evidence type="ECO:0000313" key="3">
    <source>
        <dbReference type="Proteomes" id="UP000570361"/>
    </source>
</evidence>
<evidence type="ECO:0000313" key="2">
    <source>
        <dbReference type="EMBL" id="MBB3112504.1"/>
    </source>
</evidence>
<dbReference type="InterPro" id="IPR018745">
    <property type="entry name" value="MpsC"/>
</dbReference>
<accession>A0A7W5B135</accession>
<feature type="domain" description="Na+-translocating membrane potential-generating system MpsC" evidence="1">
    <location>
        <begin position="9"/>
        <end position="111"/>
    </location>
</feature>
<proteinExistence type="predicted"/>
<gene>
    <name evidence="2" type="ORF">FHS18_004605</name>
</gene>
<comment type="caution">
    <text evidence="2">The sequence shown here is derived from an EMBL/GenBank/DDBJ whole genome shotgun (WGS) entry which is preliminary data.</text>
</comment>
<protein>
    <submittedName>
        <fullName evidence="2">Uncharacterized protein YbcI</fullName>
    </submittedName>
</protein>
<dbReference type="RefSeq" id="WP_183602620.1">
    <property type="nucleotide sequence ID" value="NZ_JACHXK010000012.1"/>
</dbReference>
<sequence length="228" mass="26407">MEIQQRLLEISTLASKMLRKNFGRGPENCQAYWRPPFMVITIRGFLTPMEAILLENGNRDAIEFSRRIVMNNILNQLKGALEAEFDQDVQAFYHDWNYERNTGMLMAIFDENVTVGSDGGEMFPERLPLEQEVARISLLVQKTPEITEAYRITPKIYLVKRTGILVPIEKALIAKGYEQTLLVTKDELEKSYFNREGRFNEIFQQKVADIFVDWNLNDDNSMLGFVLA</sequence>
<name>A0A7W5B135_9BACL</name>
<dbReference type="EMBL" id="JACHXK010000012">
    <property type="protein sequence ID" value="MBB3112504.1"/>
    <property type="molecule type" value="Genomic_DNA"/>
</dbReference>